<feature type="transmembrane region" description="Helical" evidence="6">
    <location>
        <begin position="173"/>
        <end position="193"/>
    </location>
</feature>
<reference evidence="7 8" key="1">
    <citation type="submission" date="2023-01" db="EMBL/GenBank/DDBJ databases">
        <authorList>
            <person name="Lee S.H."/>
            <person name="Jung H.S."/>
            <person name="Yun J.U."/>
        </authorList>
    </citation>
    <scope>NUCLEOTIDE SEQUENCE [LARGE SCALE GENOMIC DNA]</scope>
    <source>
        <strain evidence="7 8">CBA3646</strain>
    </source>
</reference>
<keyword evidence="4 6" id="KW-1133">Transmembrane helix</keyword>
<dbReference type="PANTHER" id="PTHR35791">
    <property type="entry name" value="UPF0754 MEMBRANE PROTEIN YHEB"/>
    <property type="match status" value="1"/>
</dbReference>
<dbReference type="PANTHER" id="PTHR35791:SF1">
    <property type="entry name" value="UPF0754 MEMBRANE PROTEIN YHEB"/>
    <property type="match status" value="1"/>
</dbReference>
<evidence type="ECO:0000256" key="2">
    <source>
        <dbReference type="ARBA" id="ARBA00008053"/>
    </source>
</evidence>
<keyword evidence="5 6" id="KW-0472">Membrane</keyword>
<keyword evidence="3 6" id="KW-0812">Transmembrane</keyword>
<evidence type="ECO:0000256" key="5">
    <source>
        <dbReference type="ARBA" id="ARBA00023136"/>
    </source>
</evidence>
<dbReference type="InterPro" id="IPR007383">
    <property type="entry name" value="DUF445"/>
</dbReference>
<accession>A0ABY7QX16</accession>
<comment type="similarity">
    <text evidence="2">Belongs to the UPF0754 family.</text>
</comment>
<keyword evidence="8" id="KW-1185">Reference proteome</keyword>
<feature type="transmembrane region" description="Helical" evidence="6">
    <location>
        <begin position="6"/>
        <end position="27"/>
    </location>
</feature>
<evidence type="ECO:0000256" key="6">
    <source>
        <dbReference type="SAM" id="Phobius"/>
    </source>
</evidence>
<dbReference type="RefSeq" id="WP_271192160.1">
    <property type="nucleotide sequence ID" value="NZ_CP115667.1"/>
</dbReference>
<dbReference type="Proteomes" id="UP001210339">
    <property type="component" value="Chromosome"/>
</dbReference>
<name>A0ABY7QX16_9FIRM</name>
<evidence type="ECO:0000256" key="1">
    <source>
        <dbReference type="ARBA" id="ARBA00004308"/>
    </source>
</evidence>
<sequence>MFQLLFIAVVSGVIGYLTNVLAIRALFRPFEPIGFGPFVFQGLIPKRKDELAQRVGSLVAEDLLNQDDLIGQIISREDEAMFQTFIINKVDRVILEKTAYLPRAIQGALLNTVEDKMTQEMPQLFEDFINLAENQIREKVDVASLIEGKIQALDLATIEQLVLKVASKELRAIEWLGLFMGFVIGIVQGLIVLNS</sequence>
<proteinExistence type="inferred from homology"/>
<evidence type="ECO:0000313" key="7">
    <source>
        <dbReference type="EMBL" id="WBW50635.1"/>
    </source>
</evidence>
<gene>
    <name evidence="7" type="ORF">O6R05_03550</name>
</gene>
<evidence type="ECO:0000256" key="3">
    <source>
        <dbReference type="ARBA" id="ARBA00022692"/>
    </source>
</evidence>
<evidence type="ECO:0000313" key="8">
    <source>
        <dbReference type="Proteomes" id="UP001210339"/>
    </source>
</evidence>
<evidence type="ECO:0000256" key="4">
    <source>
        <dbReference type="ARBA" id="ARBA00022989"/>
    </source>
</evidence>
<dbReference type="Pfam" id="PF04286">
    <property type="entry name" value="DUF445"/>
    <property type="match status" value="1"/>
</dbReference>
<protein>
    <submittedName>
        <fullName evidence="7">DUF445 family protein</fullName>
    </submittedName>
</protein>
<comment type="subcellular location">
    <subcellularLocation>
        <location evidence="1">Endomembrane system</location>
    </subcellularLocation>
</comment>
<dbReference type="EMBL" id="CP115667">
    <property type="protein sequence ID" value="WBW50635.1"/>
    <property type="molecule type" value="Genomic_DNA"/>
</dbReference>
<organism evidence="7 8">
    <name type="scientific">Peptoniphilus equinus</name>
    <dbReference type="NCBI Taxonomy" id="3016343"/>
    <lineage>
        <taxon>Bacteria</taxon>
        <taxon>Bacillati</taxon>
        <taxon>Bacillota</taxon>
        <taxon>Tissierellia</taxon>
        <taxon>Tissierellales</taxon>
        <taxon>Peptoniphilaceae</taxon>
        <taxon>Peptoniphilus</taxon>
    </lineage>
</organism>